<evidence type="ECO:0000313" key="2">
    <source>
        <dbReference type="Proteomes" id="UP001152607"/>
    </source>
</evidence>
<name>A0A9W4UKY7_9PLEO</name>
<evidence type="ECO:0000313" key="1">
    <source>
        <dbReference type="EMBL" id="CAI6338101.1"/>
    </source>
</evidence>
<dbReference type="EMBL" id="CAOQHR010000008">
    <property type="protein sequence ID" value="CAI6338101.1"/>
    <property type="molecule type" value="Genomic_DNA"/>
</dbReference>
<proteinExistence type="predicted"/>
<comment type="caution">
    <text evidence="1">The sequence shown here is derived from an EMBL/GenBank/DDBJ whole genome shotgun (WGS) entry which is preliminary data.</text>
</comment>
<organism evidence="1 2">
    <name type="scientific">Periconia digitata</name>
    <dbReference type="NCBI Taxonomy" id="1303443"/>
    <lineage>
        <taxon>Eukaryota</taxon>
        <taxon>Fungi</taxon>
        <taxon>Dikarya</taxon>
        <taxon>Ascomycota</taxon>
        <taxon>Pezizomycotina</taxon>
        <taxon>Dothideomycetes</taxon>
        <taxon>Pleosporomycetidae</taxon>
        <taxon>Pleosporales</taxon>
        <taxon>Massarineae</taxon>
        <taxon>Periconiaceae</taxon>
        <taxon>Periconia</taxon>
    </lineage>
</organism>
<protein>
    <submittedName>
        <fullName evidence="1">Uncharacterized protein</fullName>
    </submittedName>
</protein>
<dbReference type="AlphaFoldDB" id="A0A9W4UKY7"/>
<dbReference type="Proteomes" id="UP001152607">
    <property type="component" value="Unassembled WGS sequence"/>
</dbReference>
<sequence>MGSMDINPVWYQYQTNDPYRVDIGGKRYQLARSSFDAAPKSLRNQLTSRCFSNDVFQPTKKHHQAIFMYMIDGTLPNDNIETCNEVLHIANQHKWSTLATEVTEVIAQCANEK</sequence>
<accession>A0A9W4UKY7</accession>
<keyword evidence="2" id="KW-1185">Reference proteome</keyword>
<gene>
    <name evidence="1" type="ORF">PDIGIT_LOCUS11225</name>
</gene>
<reference evidence="1" key="1">
    <citation type="submission" date="2023-01" db="EMBL/GenBank/DDBJ databases">
        <authorList>
            <person name="Van Ghelder C."/>
            <person name="Rancurel C."/>
        </authorList>
    </citation>
    <scope>NUCLEOTIDE SEQUENCE</scope>
    <source>
        <strain evidence="1">CNCM I-4278</strain>
    </source>
</reference>